<keyword evidence="1" id="KW-1133">Transmembrane helix</keyword>
<proteinExistence type="predicted"/>
<dbReference type="KEGG" id="yli:2908409"/>
<dbReference type="RefSeq" id="XP_505077.3">
    <property type="nucleotide sequence ID" value="XM_505077.3"/>
</dbReference>
<dbReference type="GeneID" id="2908409"/>
<dbReference type="VEuPathDB" id="FungiDB:YALI0_F06380g"/>
<evidence type="ECO:0000313" key="3">
    <source>
        <dbReference type="Proteomes" id="UP000182444"/>
    </source>
</evidence>
<evidence type="ECO:0000256" key="1">
    <source>
        <dbReference type="SAM" id="Phobius"/>
    </source>
</evidence>
<dbReference type="VEuPathDB" id="FungiDB:YALI1_F09481g"/>
<gene>
    <name evidence="2" type="ORF">YALI1_F09481g</name>
</gene>
<keyword evidence="1" id="KW-0472">Membrane</keyword>
<name>A0A1D8NMA0_YARLL</name>
<dbReference type="InterPro" id="IPR036047">
    <property type="entry name" value="F-box-like_dom_sf"/>
</dbReference>
<evidence type="ECO:0008006" key="4">
    <source>
        <dbReference type="Google" id="ProtNLM"/>
    </source>
</evidence>
<dbReference type="EMBL" id="CP017558">
    <property type="protein sequence ID" value="AOW06755.1"/>
    <property type="molecule type" value="Genomic_DNA"/>
</dbReference>
<feature type="transmembrane region" description="Helical" evidence="1">
    <location>
        <begin position="345"/>
        <end position="366"/>
    </location>
</feature>
<organism evidence="2 3">
    <name type="scientific">Yarrowia lipolytica</name>
    <name type="common">Candida lipolytica</name>
    <dbReference type="NCBI Taxonomy" id="4952"/>
    <lineage>
        <taxon>Eukaryota</taxon>
        <taxon>Fungi</taxon>
        <taxon>Dikarya</taxon>
        <taxon>Ascomycota</taxon>
        <taxon>Saccharomycotina</taxon>
        <taxon>Dipodascomycetes</taxon>
        <taxon>Dipodascales</taxon>
        <taxon>Dipodascales incertae sedis</taxon>
        <taxon>Yarrowia</taxon>
    </lineage>
</organism>
<dbReference type="Proteomes" id="UP000182444">
    <property type="component" value="Chromosome 1F"/>
</dbReference>
<dbReference type="AlphaFoldDB" id="A0A1D8NMA0"/>
<reference evidence="2 3" key="1">
    <citation type="journal article" date="2016" name="PLoS ONE">
        <title>Sequence Assembly of Yarrowia lipolytica Strain W29/CLIB89 Shows Transposable Element Diversity.</title>
        <authorList>
            <person name="Magnan C."/>
            <person name="Yu J."/>
            <person name="Chang I."/>
            <person name="Jahn E."/>
            <person name="Kanomata Y."/>
            <person name="Wu J."/>
            <person name="Zeller M."/>
            <person name="Oakes M."/>
            <person name="Baldi P."/>
            <person name="Sandmeyer S."/>
        </authorList>
    </citation>
    <scope>NUCLEOTIDE SEQUENCE [LARGE SCALE GENOMIC DNA]</scope>
    <source>
        <strain evidence="3">CLIB89(W29)</strain>
    </source>
</reference>
<keyword evidence="1" id="KW-0812">Transmembrane</keyword>
<accession>A0A1D8NMA0</accession>
<dbReference type="SUPFAM" id="SSF81383">
    <property type="entry name" value="F-box domain"/>
    <property type="match status" value="1"/>
</dbReference>
<protein>
    <recommendedName>
        <fullName evidence="4">F-box domain-containing protein</fullName>
    </recommendedName>
</protein>
<sequence>MLPRELVELILDELDLESMCVLYDTNRFWRVNLTETDFQHKLQESCPWFEPQFSHRKTWRECSVEYVRRMRPKSRFTPKLRLLSDEHMFKGDFYNPQDDLHSPHDLVHIQCNHLRLLDDAYYTSEHGIEVDLSEMAAEYSDYVHDPEFDPQMECQVFSHPHMVIIIYMALSDRHFDHCGVVVKFKDGDCRKPDIKQHITVQGSPSVYTLGAHTFLFYTHSHCFYSSFTQPAAMYLFKDRYFVPIDIGLNDLRHAVVYDGLFAFFGKKKYYCLQANLNSSPARHSSWIKHLFRSTGSHRDPWWGTRYVMVMGSAKKYVFDVRKGILQKVHEQTFEAPKRKFTWRDAIVIGTIFGSAVINWTVIYFAYRWFL</sequence>
<evidence type="ECO:0000313" key="2">
    <source>
        <dbReference type="EMBL" id="AOW06755.1"/>
    </source>
</evidence>